<evidence type="ECO:0000313" key="3">
    <source>
        <dbReference type="Proteomes" id="UP000054323"/>
    </source>
</evidence>
<name>A0A101GSJ4_9EURY</name>
<comment type="caution">
    <text evidence="2">The sequence shown here is derived from an EMBL/GenBank/DDBJ whole genome shotgun (WGS) entry which is preliminary data.</text>
</comment>
<dbReference type="AlphaFoldDB" id="A0A101GSJ4"/>
<evidence type="ECO:0000256" key="1">
    <source>
        <dbReference type="SAM" id="MobiDB-lite"/>
    </source>
</evidence>
<reference evidence="3" key="1">
    <citation type="journal article" date="2015" name="MBio">
        <title>Genome-Resolved Metagenomic Analysis Reveals Roles for Candidate Phyla and Other Microbial Community Members in Biogeochemical Transformations in Oil Reservoirs.</title>
        <authorList>
            <person name="Hu P."/>
            <person name="Tom L."/>
            <person name="Singh A."/>
            <person name="Thomas B.C."/>
            <person name="Baker B.J."/>
            <person name="Piceno Y.M."/>
            <person name="Andersen G.L."/>
            <person name="Banfield J.F."/>
        </authorList>
    </citation>
    <scope>NUCLEOTIDE SEQUENCE [LARGE SCALE GENOMIC DNA]</scope>
</reference>
<organism evidence="2 3">
    <name type="scientific">Methanoculleus marisnigri</name>
    <dbReference type="NCBI Taxonomy" id="2198"/>
    <lineage>
        <taxon>Archaea</taxon>
        <taxon>Methanobacteriati</taxon>
        <taxon>Methanobacteriota</taxon>
        <taxon>Stenosarchaea group</taxon>
        <taxon>Methanomicrobia</taxon>
        <taxon>Methanomicrobiales</taxon>
        <taxon>Methanomicrobiaceae</taxon>
        <taxon>Methanoculleus</taxon>
    </lineage>
</organism>
<feature type="region of interest" description="Disordered" evidence="1">
    <location>
        <begin position="29"/>
        <end position="61"/>
    </location>
</feature>
<dbReference type="EMBL" id="LGGD01000003">
    <property type="protein sequence ID" value="KUK63875.1"/>
    <property type="molecule type" value="Genomic_DNA"/>
</dbReference>
<dbReference type="Proteomes" id="UP000054323">
    <property type="component" value="Unassembled WGS sequence"/>
</dbReference>
<feature type="non-terminal residue" evidence="2">
    <location>
        <position position="1"/>
    </location>
</feature>
<gene>
    <name evidence="2" type="ORF">XD82_0070</name>
</gene>
<accession>A0A101GSJ4</accession>
<proteinExistence type="predicted"/>
<protein>
    <submittedName>
        <fullName evidence="2">Uncharacterized protein</fullName>
    </submittedName>
</protein>
<sequence length="61" mass="6146">AAGTEPDPTISTFTGRAPARRWISSVIASSSPVSPVPVLAESDLTGPARSSDARPPESGAL</sequence>
<feature type="compositionally biased region" description="Low complexity" evidence="1">
    <location>
        <begin position="29"/>
        <end position="38"/>
    </location>
</feature>
<evidence type="ECO:0000313" key="2">
    <source>
        <dbReference type="EMBL" id="KUK63875.1"/>
    </source>
</evidence>